<dbReference type="Gene3D" id="3.40.50.1220">
    <property type="entry name" value="TPP-binding domain"/>
    <property type="match status" value="1"/>
</dbReference>
<name>A0A1Y2EWX7_PROLT</name>
<evidence type="ECO:0000313" key="8">
    <source>
        <dbReference type="Proteomes" id="UP000193685"/>
    </source>
</evidence>
<dbReference type="PANTHER" id="PTHR11085:SF8">
    <property type="entry name" value="NAD-DEPENDENT HISTONE DEACETYLASE HST3"/>
    <property type="match status" value="1"/>
</dbReference>
<dbReference type="RefSeq" id="XP_040722542.1">
    <property type="nucleotide sequence ID" value="XM_040868235.1"/>
</dbReference>
<organism evidence="7 8">
    <name type="scientific">Protomyces lactucae-debilis</name>
    <dbReference type="NCBI Taxonomy" id="2754530"/>
    <lineage>
        <taxon>Eukaryota</taxon>
        <taxon>Fungi</taxon>
        <taxon>Dikarya</taxon>
        <taxon>Ascomycota</taxon>
        <taxon>Taphrinomycotina</taxon>
        <taxon>Taphrinomycetes</taxon>
        <taxon>Taphrinales</taxon>
        <taxon>Protomycetaceae</taxon>
        <taxon>Protomyces</taxon>
    </lineage>
</organism>
<evidence type="ECO:0000256" key="2">
    <source>
        <dbReference type="ARBA" id="ARBA00022679"/>
    </source>
</evidence>
<evidence type="ECO:0000256" key="4">
    <source>
        <dbReference type="PROSITE-ProRule" id="PRU00236"/>
    </source>
</evidence>
<feature type="region of interest" description="Disordered" evidence="5">
    <location>
        <begin position="391"/>
        <end position="413"/>
    </location>
</feature>
<keyword evidence="4" id="KW-0479">Metal-binding</keyword>
<dbReference type="InterPro" id="IPR029035">
    <property type="entry name" value="DHS-like_NAD/FAD-binding_dom"/>
</dbReference>
<feature type="region of interest" description="Disordered" evidence="5">
    <location>
        <begin position="333"/>
        <end position="370"/>
    </location>
</feature>
<dbReference type="GO" id="GO:0046872">
    <property type="term" value="F:metal ion binding"/>
    <property type="evidence" value="ECO:0007669"/>
    <property type="project" value="UniProtKB-KW"/>
</dbReference>
<dbReference type="InterPro" id="IPR026590">
    <property type="entry name" value="Ssirtuin_cat_dom"/>
</dbReference>
<dbReference type="GO" id="GO:0005634">
    <property type="term" value="C:nucleus"/>
    <property type="evidence" value="ECO:0007669"/>
    <property type="project" value="TreeGrafter"/>
</dbReference>
<dbReference type="Pfam" id="PF02146">
    <property type="entry name" value="SIR2"/>
    <property type="match status" value="1"/>
</dbReference>
<dbReference type="InterPro" id="IPR026591">
    <property type="entry name" value="Sirtuin_cat_small_dom_sf"/>
</dbReference>
<proteinExistence type="inferred from homology"/>
<dbReference type="GeneID" id="63784834"/>
<evidence type="ECO:0000256" key="5">
    <source>
        <dbReference type="SAM" id="MobiDB-lite"/>
    </source>
</evidence>
<dbReference type="Gene3D" id="3.30.1600.10">
    <property type="entry name" value="SIR2/SIRT2 'Small Domain"/>
    <property type="match status" value="1"/>
</dbReference>
<dbReference type="EMBL" id="MCFI01000024">
    <property type="protein sequence ID" value="ORY76089.1"/>
    <property type="molecule type" value="Genomic_DNA"/>
</dbReference>
<evidence type="ECO:0000313" key="7">
    <source>
        <dbReference type="EMBL" id="ORY76089.1"/>
    </source>
</evidence>
<keyword evidence="4" id="KW-0862">Zinc</keyword>
<feature type="active site" description="Proton acceptor" evidence="4">
    <location>
        <position position="154"/>
    </location>
</feature>
<accession>A0A1Y2EWX7</accession>
<dbReference type="Proteomes" id="UP000193685">
    <property type="component" value="Unassembled WGS sequence"/>
</dbReference>
<dbReference type="OrthoDB" id="2919105at2759"/>
<keyword evidence="8" id="KW-1185">Reference proteome</keyword>
<dbReference type="GO" id="GO:0070403">
    <property type="term" value="F:NAD+ binding"/>
    <property type="evidence" value="ECO:0007669"/>
    <property type="project" value="InterPro"/>
</dbReference>
<keyword evidence="3" id="KW-0520">NAD</keyword>
<dbReference type="PROSITE" id="PS50305">
    <property type="entry name" value="SIRTUIN"/>
    <property type="match status" value="1"/>
</dbReference>
<feature type="binding site" evidence="4">
    <location>
        <position position="162"/>
    </location>
    <ligand>
        <name>Zn(2+)</name>
        <dbReference type="ChEBI" id="CHEBI:29105"/>
    </ligand>
</feature>
<dbReference type="GO" id="GO:0017136">
    <property type="term" value="F:histone deacetylase activity, NAD-dependent"/>
    <property type="evidence" value="ECO:0007669"/>
    <property type="project" value="TreeGrafter"/>
</dbReference>
<evidence type="ECO:0000256" key="1">
    <source>
        <dbReference type="ARBA" id="ARBA00006924"/>
    </source>
</evidence>
<keyword evidence="2" id="KW-0808">Transferase</keyword>
<feature type="binding site" evidence="4">
    <location>
        <position position="190"/>
    </location>
    <ligand>
        <name>Zn(2+)</name>
        <dbReference type="ChEBI" id="CHEBI:29105"/>
    </ligand>
</feature>
<feature type="binding site" evidence="4">
    <location>
        <position position="165"/>
    </location>
    <ligand>
        <name>Zn(2+)</name>
        <dbReference type="ChEBI" id="CHEBI:29105"/>
    </ligand>
</feature>
<reference evidence="7 8" key="1">
    <citation type="submission" date="2016-07" db="EMBL/GenBank/DDBJ databases">
        <title>Pervasive Adenine N6-methylation of Active Genes in Fungi.</title>
        <authorList>
            <consortium name="DOE Joint Genome Institute"/>
            <person name="Mondo S.J."/>
            <person name="Dannebaum R.O."/>
            <person name="Kuo R.C."/>
            <person name="Labutti K."/>
            <person name="Haridas S."/>
            <person name="Kuo A."/>
            <person name="Salamov A."/>
            <person name="Ahrendt S.R."/>
            <person name="Lipzen A."/>
            <person name="Sullivan W."/>
            <person name="Andreopoulos W.B."/>
            <person name="Clum A."/>
            <person name="Lindquist E."/>
            <person name="Daum C."/>
            <person name="Ramamoorthy G.K."/>
            <person name="Gryganskyi A."/>
            <person name="Culley D."/>
            <person name="Magnuson J.K."/>
            <person name="James T.Y."/>
            <person name="O'Malley M.A."/>
            <person name="Stajich J.E."/>
            <person name="Spatafora J.W."/>
            <person name="Visel A."/>
            <person name="Grigoriev I.V."/>
        </authorList>
    </citation>
    <scope>NUCLEOTIDE SEQUENCE [LARGE SCALE GENOMIC DNA]</scope>
    <source>
        <strain evidence="7 8">12-1054</strain>
    </source>
</reference>
<feature type="domain" description="Deacetylase sirtuin-type" evidence="6">
    <location>
        <begin position="1"/>
        <end position="327"/>
    </location>
</feature>
<sequence length="600" mass="65845">MTIKLQFDERLHKQQLIAVVDQVVAAKRVLFVSGAGISCSAGIPDFRSLHGLYQTRHTRGGNGPTSQTRGKDLFDISLFNSDETTSQFYKFMAELRQSTQRAKPTLTHKFLETLKHNGTLLRAYTQNIDGLEGRTGVLSMHDAPINKNDVIQLHGNVHILKCFLCGRRAEYTPEYEQLLRGGEAPSCAHCLEKASIRSSLGKRAISVGTLRPDVVLYGEAHPHGEAIAKACASDARRKPDCLIIAGTSLKIAGLKRLIKDFAKEVHAAGGNVIFVNLTQPNASEWQGVIDTYIEGATDDFVQLLKQQRPAFFKHQSTLDKVPKVKHGKRMGCATKHAKKKSAAASASQPHATLPVVQDYPTPPASEQTPTELDFNRLSQREDSAMPCIMERSYSSDSRRSTLSSLSTAPSLDEEEIQAQEAAYAARQLSRTAVPWLMHARPTASYLTRSVPILQCSTPPPSQEEAFQCPSSIASRFNASSQGQCEESDKENEEPFLLEQFSQSTCANGQLPTPSKKRSSAEMRIEYLINSPLAKKQMPCRSPPMAAPPSFESAIEACKNIASASPAVYIAPIVPPLVVLPAVMEPDMPLTRRSQRIGRKA</sequence>
<dbReference type="PANTHER" id="PTHR11085">
    <property type="entry name" value="NAD-DEPENDENT PROTEIN DEACYLASE SIRTUIN-5, MITOCHONDRIAL-RELATED"/>
    <property type="match status" value="1"/>
</dbReference>
<comment type="caution">
    <text evidence="7">The sequence shown here is derived from an EMBL/GenBank/DDBJ whole genome shotgun (WGS) entry which is preliminary data.</text>
</comment>
<evidence type="ECO:0000256" key="3">
    <source>
        <dbReference type="ARBA" id="ARBA00023027"/>
    </source>
</evidence>
<dbReference type="SUPFAM" id="SSF52467">
    <property type="entry name" value="DHS-like NAD/FAD-binding domain"/>
    <property type="match status" value="1"/>
</dbReference>
<gene>
    <name evidence="7" type="ORF">BCR37DRAFT_361969</name>
</gene>
<feature type="binding site" evidence="4">
    <location>
        <position position="187"/>
    </location>
    <ligand>
        <name>Zn(2+)</name>
        <dbReference type="ChEBI" id="CHEBI:29105"/>
    </ligand>
</feature>
<comment type="similarity">
    <text evidence="1">Belongs to the sirtuin family. Class I subfamily.</text>
</comment>
<dbReference type="STRING" id="56484.A0A1Y2EWX7"/>
<feature type="compositionally biased region" description="Low complexity" evidence="5">
    <location>
        <begin position="391"/>
        <end position="410"/>
    </location>
</feature>
<dbReference type="InterPro" id="IPR050134">
    <property type="entry name" value="NAD-dep_sirtuin_deacylases"/>
</dbReference>
<dbReference type="AlphaFoldDB" id="A0A1Y2EWX7"/>
<dbReference type="InterPro" id="IPR003000">
    <property type="entry name" value="Sirtuin"/>
</dbReference>
<evidence type="ECO:0000259" key="6">
    <source>
        <dbReference type="PROSITE" id="PS50305"/>
    </source>
</evidence>
<protein>
    <submittedName>
        <fullName evidence="7">DHS-like NAD/FAD-binding domain-containing protein</fullName>
    </submittedName>
</protein>